<dbReference type="Pfam" id="PF14291">
    <property type="entry name" value="DUF4371"/>
    <property type="match status" value="1"/>
</dbReference>
<reference evidence="2" key="1">
    <citation type="submission" date="2017-05" db="UniProtKB">
        <authorList>
            <consortium name="EnsemblMetazoa"/>
        </authorList>
    </citation>
    <scope>IDENTIFICATION</scope>
</reference>
<proteinExistence type="predicted"/>
<dbReference type="InterPro" id="IPR025398">
    <property type="entry name" value="DUF4371"/>
</dbReference>
<dbReference type="PANTHER" id="PTHR45749">
    <property type="match status" value="1"/>
</dbReference>
<protein>
    <recommendedName>
        <fullName evidence="1">DUF4371 domain-containing protein</fullName>
    </recommendedName>
</protein>
<dbReference type="EnsemblMetazoa" id="Aqu2.1.33179_001">
    <property type="protein sequence ID" value="Aqu2.1.33179_001"/>
    <property type="gene ID" value="Aqu2.1.33179"/>
</dbReference>
<dbReference type="PANTHER" id="PTHR45749:SF37">
    <property type="entry name" value="OS05G0311600 PROTEIN"/>
    <property type="match status" value="1"/>
</dbReference>
<sequence length="317" mass="35163">MIRRLDNFVKRLGSDARVQDCSNFFLSPAMRGVLKPTSAPAGTPLPCRTYVPLSTGDEDEEEEGDISRSFSFPTAYQIVIILEENGISLDAQSPTGEKGVGAICQSRHDDSFINVGNFLSFLKLHSRHIELLQSRMTSGPKNATLHSHDYQNSMLSILAKSVLDYIINEVKEARYFTIMIDETKDISKKEQLTLILRYVLKGVIHERFISYSNCEELNAAALTSYIYDVLTKNGLNIADCVSQCYNGASVISGSLTGVRTRILEDNPKAVYIHCHAHQLNLALVDCCHSLSFASDFLALLESLCVFMSSSVPHSILL</sequence>
<evidence type="ECO:0000313" key="2">
    <source>
        <dbReference type="EnsemblMetazoa" id="Aqu2.1.33179_001"/>
    </source>
</evidence>
<name>A0A1X7V068_AMPQE</name>
<dbReference type="OrthoDB" id="10051404at2759"/>
<organism evidence="2">
    <name type="scientific">Amphimedon queenslandica</name>
    <name type="common">Sponge</name>
    <dbReference type="NCBI Taxonomy" id="400682"/>
    <lineage>
        <taxon>Eukaryota</taxon>
        <taxon>Metazoa</taxon>
        <taxon>Porifera</taxon>
        <taxon>Demospongiae</taxon>
        <taxon>Heteroscleromorpha</taxon>
        <taxon>Haplosclerida</taxon>
        <taxon>Niphatidae</taxon>
        <taxon>Amphimedon</taxon>
    </lineage>
</organism>
<dbReference type="InParanoid" id="A0A1X7V068"/>
<feature type="domain" description="DUF4371" evidence="1">
    <location>
        <begin position="109"/>
        <end position="257"/>
    </location>
</feature>
<evidence type="ECO:0000259" key="1">
    <source>
        <dbReference type="Pfam" id="PF14291"/>
    </source>
</evidence>
<dbReference type="AlphaFoldDB" id="A0A1X7V068"/>
<dbReference type="STRING" id="400682.A0A1X7V068"/>
<accession>A0A1X7V068</accession>